<dbReference type="InterPro" id="IPR029044">
    <property type="entry name" value="Nucleotide-diphossugar_trans"/>
</dbReference>
<dbReference type="SUPFAM" id="SSF53448">
    <property type="entry name" value="Nucleotide-diphospho-sugar transferases"/>
    <property type="match status" value="1"/>
</dbReference>
<keyword evidence="3" id="KW-0808">Transferase</keyword>
<keyword evidence="1" id="KW-0460">Magnesium</keyword>
<evidence type="ECO:0000259" key="2">
    <source>
        <dbReference type="Pfam" id="PF12804"/>
    </source>
</evidence>
<evidence type="ECO:0000313" key="3">
    <source>
        <dbReference type="EMBL" id="SNT32594.1"/>
    </source>
</evidence>
<keyword evidence="4" id="KW-1185">Reference proteome</keyword>
<dbReference type="Gene3D" id="3.90.550.10">
    <property type="entry name" value="Spore Coat Polysaccharide Biosynthesis Protein SpsA, Chain A"/>
    <property type="match status" value="1"/>
</dbReference>
<accession>A0A239LSH8</accession>
<evidence type="ECO:0000313" key="4">
    <source>
        <dbReference type="Proteomes" id="UP000198284"/>
    </source>
</evidence>
<dbReference type="Proteomes" id="UP000198284">
    <property type="component" value="Unassembled WGS sequence"/>
</dbReference>
<sequence length="197" mass="20513">MAQGKRGIAGILLAAGRGTRFDPAGVQDKLMQSLPGGMPVAVASAHALCAVLPNVLAVVRPDAPRLAAALREADCEVSLCAESGQGMGASLVHALRRREAADGWIIALADMPFIQSSTLQALQAALVAGADIAVPVREGRRGNPVAFSRRHLPELLSLGGDEGARRLLRAHPVTEVAVDDPGIHRDIDQPGDLPIQP</sequence>
<feature type="domain" description="MobA-like NTP transferase" evidence="2">
    <location>
        <begin position="10"/>
        <end position="171"/>
    </location>
</feature>
<reference evidence="3 4" key="1">
    <citation type="submission" date="2017-06" db="EMBL/GenBank/DDBJ databases">
        <authorList>
            <person name="Kim H.J."/>
            <person name="Triplett B.A."/>
        </authorList>
    </citation>
    <scope>NUCLEOTIDE SEQUENCE [LARGE SCALE GENOMIC DNA]</scope>
    <source>
        <strain evidence="3 4">U15</strain>
    </source>
</reference>
<dbReference type="PANTHER" id="PTHR43777">
    <property type="entry name" value="MOLYBDENUM COFACTOR CYTIDYLYLTRANSFERASE"/>
    <property type="match status" value="1"/>
</dbReference>
<proteinExistence type="predicted"/>
<keyword evidence="3" id="KW-0548">Nucleotidyltransferase</keyword>
<dbReference type="InterPro" id="IPR025877">
    <property type="entry name" value="MobA-like_NTP_Trfase"/>
</dbReference>
<dbReference type="PANTHER" id="PTHR43777:SF1">
    <property type="entry name" value="MOLYBDENUM COFACTOR CYTIDYLYLTRANSFERASE"/>
    <property type="match status" value="1"/>
</dbReference>
<gene>
    <name evidence="3" type="ORF">SAMN06265795_12532</name>
</gene>
<dbReference type="CDD" id="cd04182">
    <property type="entry name" value="GT_2_like_f"/>
    <property type="match status" value="1"/>
</dbReference>
<dbReference type="Pfam" id="PF12804">
    <property type="entry name" value="NTP_transf_3"/>
    <property type="match status" value="1"/>
</dbReference>
<protein>
    <submittedName>
        <fullName evidence="3">Molybdenum cofactor cytidylyltransferase</fullName>
    </submittedName>
</protein>
<dbReference type="RefSeq" id="WP_089401575.1">
    <property type="nucleotide sequence ID" value="NZ_FZOT01000025.1"/>
</dbReference>
<name>A0A239LSH8_9BURK</name>
<dbReference type="OrthoDB" id="5298793at2"/>
<dbReference type="EMBL" id="FZOT01000025">
    <property type="protein sequence ID" value="SNT32594.1"/>
    <property type="molecule type" value="Genomic_DNA"/>
</dbReference>
<dbReference type="AlphaFoldDB" id="A0A239LSH8"/>
<dbReference type="GO" id="GO:0016779">
    <property type="term" value="F:nucleotidyltransferase activity"/>
    <property type="evidence" value="ECO:0007669"/>
    <property type="project" value="UniProtKB-KW"/>
</dbReference>
<evidence type="ECO:0000256" key="1">
    <source>
        <dbReference type="ARBA" id="ARBA00022842"/>
    </source>
</evidence>
<organism evidence="3 4">
    <name type="scientific">Noviherbaspirillum humi</name>
    <dbReference type="NCBI Taxonomy" id="1688639"/>
    <lineage>
        <taxon>Bacteria</taxon>
        <taxon>Pseudomonadati</taxon>
        <taxon>Pseudomonadota</taxon>
        <taxon>Betaproteobacteria</taxon>
        <taxon>Burkholderiales</taxon>
        <taxon>Oxalobacteraceae</taxon>
        <taxon>Noviherbaspirillum</taxon>
    </lineage>
</organism>